<evidence type="ECO:0000256" key="1">
    <source>
        <dbReference type="SAM" id="MobiDB-lite"/>
    </source>
</evidence>
<dbReference type="RefSeq" id="WP_058245958.1">
    <property type="nucleotide sequence ID" value="NZ_CYSE01000001.1"/>
</dbReference>
<protein>
    <recommendedName>
        <fullName evidence="2">IrrE N-terminal-like domain-containing protein</fullName>
    </recommendedName>
</protein>
<evidence type="ECO:0000259" key="2">
    <source>
        <dbReference type="Pfam" id="PF06114"/>
    </source>
</evidence>
<reference evidence="3 4" key="1">
    <citation type="submission" date="2015-09" db="EMBL/GenBank/DDBJ databases">
        <authorList>
            <consortium name="Swine Surveillance"/>
        </authorList>
    </citation>
    <scope>NUCLEOTIDE SEQUENCE [LARGE SCALE GENOMIC DNA]</scope>
    <source>
        <strain evidence="3 4">CECT 7648</strain>
    </source>
</reference>
<organism evidence="3 4">
    <name type="scientific">Tropicibacter naphthalenivorans</name>
    <dbReference type="NCBI Taxonomy" id="441103"/>
    <lineage>
        <taxon>Bacteria</taxon>
        <taxon>Pseudomonadati</taxon>
        <taxon>Pseudomonadota</taxon>
        <taxon>Alphaproteobacteria</taxon>
        <taxon>Rhodobacterales</taxon>
        <taxon>Roseobacteraceae</taxon>
        <taxon>Tropicibacter</taxon>
    </lineage>
</organism>
<dbReference type="EMBL" id="CYSE01000001">
    <property type="protein sequence ID" value="CUH75366.1"/>
    <property type="molecule type" value="Genomic_DNA"/>
</dbReference>
<dbReference type="Proteomes" id="UP000054935">
    <property type="component" value="Unassembled WGS sequence"/>
</dbReference>
<name>A0A0P1GIK3_9RHOB</name>
<dbReference type="InterPro" id="IPR010359">
    <property type="entry name" value="IrrE_HExxH"/>
</dbReference>
<evidence type="ECO:0000313" key="4">
    <source>
        <dbReference type="Proteomes" id="UP000054935"/>
    </source>
</evidence>
<feature type="region of interest" description="Disordered" evidence="1">
    <location>
        <begin position="175"/>
        <end position="207"/>
    </location>
</feature>
<dbReference type="AlphaFoldDB" id="A0A0P1GIK3"/>
<feature type="domain" description="IrrE N-terminal-like" evidence="2">
    <location>
        <begin position="49"/>
        <end position="171"/>
    </location>
</feature>
<dbReference type="OrthoDB" id="7851997at2"/>
<proteinExistence type="predicted"/>
<evidence type="ECO:0000313" key="3">
    <source>
        <dbReference type="EMBL" id="CUH75366.1"/>
    </source>
</evidence>
<dbReference type="Pfam" id="PF06114">
    <property type="entry name" value="Peptidase_M78"/>
    <property type="match status" value="1"/>
</dbReference>
<sequence length="207" mass="23352">MPRAYPSYPYVEPESPGLTDEDIENVIKDFLSQNPTLSPIYGGPLDGVCRALNVDVEYSDKPNEILLEVPLDRKAVIWLPKNGKPRHDRLATGIGIGHWLLHVLYTRDLHPDHGVQALYQPSNPAVQQEARRFAFALLMPKDKFTQLWYEGRAQLCAETLNVPTQAVYDRAKWLDLSAPPPPEDDMPPPPEVEQPTTGTRPRVGRQI</sequence>
<gene>
    <name evidence="3" type="ORF">TRN7648_00403</name>
</gene>
<accession>A0A0P1GIK3</accession>
<keyword evidence="4" id="KW-1185">Reference proteome</keyword>